<feature type="chain" id="PRO_5012364932" evidence="1">
    <location>
        <begin position="20"/>
        <end position="400"/>
    </location>
</feature>
<dbReference type="OrthoDB" id="742239at2"/>
<dbReference type="Gene3D" id="1.25.40.10">
    <property type="entry name" value="Tetratricopeptide repeat domain"/>
    <property type="match status" value="1"/>
</dbReference>
<dbReference type="NCBIfam" id="TIGR04390">
    <property type="entry name" value="OMP_YaiO_dom"/>
    <property type="match status" value="1"/>
</dbReference>
<evidence type="ECO:0000313" key="4">
    <source>
        <dbReference type="Proteomes" id="UP000184611"/>
    </source>
</evidence>
<dbReference type="InterPro" id="IPR011990">
    <property type="entry name" value="TPR-like_helical_dom_sf"/>
</dbReference>
<sequence>MLNKIIVSYLLFISGFCFAQEKELSSINKLIESKKYDESIAQLIKLEDNYPNSTLVKFKLAQVYFWNSKYEAAFQSVKLLDQNNEDEEVLKLKILIQQNRKASDEVVALCNIGIERLSDKNFYYQQQVLAYINNNQLENASNVLSKIQITDTNEEVVKYLRNEIANKKKNFVMLGYLQTNTLNEEFPIWYLTSLEYGHKFEKHTLVGRVNYSFLGSIDAVQFEMDWYPKISKNNYLYTNIAISNSELFPNYKIASELFHEKDRISASVGGKSLFFDEQNINMITAHFGYLIQSYKIAYRGYFIKQDNSDSYFAHLLSFQRKLDEKDSYIQLEFIYGSAPYFYFTTDNFTTVVDYRIGLLARFKLNSSLILQPNFQYQIEEYAPNNFRNRLNLQANLTYIF</sequence>
<keyword evidence="1" id="KW-0732">Signal</keyword>
<feature type="signal peptide" evidence="1">
    <location>
        <begin position="1"/>
        <end position="19"/>
    </location>
</feature>
<name>A0A1M7ZXT3_9FLAO</name>
<keyword evidence="4" id="KW-1185">Reference proteome</keyword>
<dbReference type="Proteomes" id="UP000184611">
    <property type="component" value="Unassembled WGS sequence"/>
</dbReference>
<feature type="domain" description="YaiO beta-barrel" evidence="2">
    <location>
        <begin position="173"/>
        <end position="340"/>
    </location>
</feature>
<dbReference type="RefSeq" id="WP_073584033.1">
    <property type="nucleotide sequence ID" value="NZ_CBCSEA010000005.1"/>
</dbReference>
<proteinExistence type="predicted"/>
<reference evidence="4" key="1">
    <citation type="submission" date="2016-12" db="EMBL/GenBank/DDBJ databases">
        <authorList>
            <person name="Varghese N."/>
            <person name="Submissions S."/>
        </authorList>
    </citation>
    <scope>NUCLEOTIDE SEQUENCE [LARGE SCALE GENOMIC DNA]</scope>
    <source>
        <strain evidence="4">DSM 18830</strain>
    </source>
</reference>
<dbReference type="Pfam" id="PF19413">
    <property type="entry name" value="YaiO"/>
    <property type="match status" value="1"/>
</dbReference>
<evidence type="ECO:0000256" key="1">
    <source>
        <dbReference type="SAM" id="SignalP"/>
    </source>
</evidence>
<dbReference type="InterPro" id="IPR030887">
    <property type="entry name" value="Beta-barrel_YaiO"/>
</dbReference>
<protein>
    <submittedName>
        <fullName evidence="3">Outer membrane protein, YaiO family</fullName>
    </submittedName>
</protein>
<evidence type="ECO:0000313" key="3">
    <source>
        <dbReference type="EMBL" id="SHO73671.1"/>
    </source>
</evidence>
<dbReference type="STRING" id="416016.SAMN05443547_2038"/>
<accession>A0A1M7ZXT3</accession>
<evidence type="ECO:0000259" key="2">
    <source>
        <dbReference type="Pfam" id="PF19413"/>
    </source>
</evidence>
<organism evidence="3 4">
    <name type="scientific">Flavobacterium cucumis</name>
    <dbReference type="NCBI Taxonomy" id="416016"/>
    <lineage>
        <taxon>Bacteria</taxon>
        <taxon>Pseudomonadati</taxon>
        <taxon>Bacteroidota</taxon>
        <taxon>Flavobacteriia</taxon>
        <taxon>Flavobacteriales</taxon>
        <taxon>Flavobacteriaceae</taxon>
        <taxon>Flavobacterium</taxon>
    </lineage>
</organism>
<dbReference type="AlphaFoldDB" id="A0A1M7ZXT3"/>
<dbReference type="EMBL" id="FRYK01000003">
    <property type="protein sequence ID" value="SHO73671.1"/>
    <property type="molecule type" value="Genomic_DNA"/>
</dbReference>
<gene>
    <name evidence="3" type="ORF">SAMN05443547_2038</name>
</gene>
<dbReference type="SUPFAM" id="SSF48452">
    <property type="entry name" value="TPR-like"/>
    <property type="match status" value="1"/>
</dbReference>